<organism evidence="2 3">
    <name type="scientific">Kwoniella dendrophila CBS 6074</name>
    <dbReference type="NCBI Taxonomy" id="1295534"/>
    <lineage>
        <taxon>Eukaryota</taxon>
        <taxon>Fungi</taxon>
        <taxon>Dikarya</taxon>
        <taxon>Basidiomycota</taxon>
        <taxon>Agaricomycotina</taxon>
        <taxon>Tremellomycetes</taxon>
        <taxon>Tremellales</taxon>
        <taxon>Cryptococcaceae</taxon>
        <taxon>Kwoniella</taxon>
    </lineage>
</organism>
<feature type="region of interest" description="Disordered" evidence="1">
    <location>
        <begin position="133"/>
        <end position="153"/>
    </location>
</feature>
<proteinExistence type="predicted"/>
<dbReference type="RefSeq" id="XP_066078001.1">
    <property type="nucleotide sequence ID" value="XM_066221904.1"/>
</dbReference>
<evidence type="ECO:0000313" key="3">
    <source>
        <dbReference type="Proteomes" id="UP001355207"/>
    </source>
</evidence>
<dbReference type="EMBL" id="CP144105">
    <property type="protein sequence ID" value="WWC91239.1"/>
    <property type="molecule type" value="Genomic_DNA"/>
</dbReference>
<name>A0AAX4K2A1_9TREE</name>
<gene>
    <name evidence="2" type="ORF">L201_006181</name>
</gene>
<sequence length="297" mass="34084">MSDSSDIFSECLRLSDDMLESCTFSEFHPFYKLATEVASRFEVFHQYFEESRKLSTLGLSKDIQISWKIYVDKLNKTCSTRFSHETKSIATSSSPTSLIVLPSEPNCLDLFLTEIETQHQLLHDRLFHQRTSMQYETTSPPQGQKSKERKQCPTSYDTEKECIFDLMNTFTGGSGLIQIQNGSLTAQDASLLLQASTEVLRGIDYDDLRWLNGRSYIKSGGLSHTLLRSDRLNSFAYRVSEKVMSSFNDPKNWWNAILDQPVPTRPLNLQSEDFEVFGTATDQFNHCVKHVWNRSTH</sequence>
<dbReference type="AlphaFoldDB" id="A0AAX4K2A1"/>
<evidence type="ECO:0000256" key="1">
    <source>
        <dbReference type="SAM" id="MobiDB-lite"/>
    </source>
</evidence>
<accession>A0AAX4K2A1</accession>
<feature type="compositionally biased region" description="Polar residues" evidence="1">
    <location>
        <begin position="133"/>
        <end position="144"/>
    </location>
</feature>
<protein>
    <recommendedName>
        <fullName evidence="4">RGS domain-containing protein</fullName>
    </recommendedName>
</protein>
<evidence type="ECO:0000313" key="2">
    <source>
        <dbReference type="EMBL" id="WWC91239.1"/>
    </source>
</evidence>
<dbReference type="Proteomes" id="UP001355207">
    <property type="component" value="Chromosome 8"/>
</dbReference>
<dbReference type="GeneID" id="91096850"/>
<reference evidence="2 3" key="1">
    <citation type="submission" date="2024-01" db="EMBL/GenBank/DDBJ databases">
        <title>Comparative genomics of Cryptococcus and Kwoniella reveals pathogenesis evolution and contrasting modes of karyotype evolution via chromosome fusion or intercentromeric recombination.</title>
        <authorList>
            <person name="Coelho M.A."/>
            <person name="David-Palma M."/>
            <person name="Shea T."/>
            <person name="Bowers K."/>
            <person name="McGinley-Smith S."/>
            <person name="Mohammad A.W."/>
            <person name="Gnirke A."/>
            <person name="Yurkov A.M."/>
            <person name="Nowrousian M."/>
            <person name="Sun S."/>
            <person name="Cuomo C.A."/>
            <person name="Heitman J."/>
        </authorList>
    </citation>
    <scope>NUCLEOTIDE SEQUENCE [LARGE SCALE GENOMIC DNA]</scope>
    <source>
        <strain evidence="2 3">CBS 6074</strain>
    </source>
</reference>
<evidence type="ECO:0008006" key="4">
    <source>
        <dbReference type="Google" id="ProtNLM"/>
    </source>
</evidence>
<keyword evidence="3" id="KW-1185">Reference proteome</keyword>